<evidence type="ECO:0000313" key="2">
    <source>
        <dbReference type="EMBL" id="CAB1128948.1"/>
    </source>
</evidence>
<feature type="transmembrane region" description="Helical" evidence="1">
    <location>
        <begin position="12"/>
        <end position="35"/>
    </location>
</feature>
<feature type="transmembrane region" description="Helical" evidence="1">
    <location>
        <begin position="225"/>
        <end position="255"/>
    </location>
</feature>
<sequence length="280" mass="29815">MWEQRHVQAVAVWPWVVVGAVLLLPPVAAVTLWIAGHLSGFRAALGALGQGGLLWAGWLGLRALTAGVYNRWIGPRHGYRFWLEGQEIMAVDARSALLPALAGGILEGGGLTVLLGLLGWLHPVVALLGWGWPLAAGVTAGFLLVEGSVLLYNRVVVPFYGTLTWPEEAAGGEDWTRVAALDPNGIRLVSATLFFAWVLVAVVLTVGGLYLALTVLARHLPAGYFGFSIAIFSGFLTALGGFLVAVATGWWMYLLAVAYNRWLGRGGGVRLRLGRAAGGW</sequence>
<gene>
    <name evidence="2" type="ORF">R50_1442</name>
</gene>
<organism evidence="2 3">
    <name type="scientific">Candidatus Hydrogenisulfobacillus filiaventi</name>
    <dbReference type="NCBI Taxonomy" id="2707344"/>
    <lineage>
        <taxon>Bacteria</taxon>
        <taxon>Bacillati</taxon>
        <taxon>Bacillota</taxon>
        <taxon>Clostridia</taxon>
        <taxon>Eubacteriales</taxon>
        <taxon>Clostridiales Family XVII. Incertae Sedis</taxon>
        <taxon>Candidatus Hydrogenisulfobacillus</taxon>
    </lineage>
</organism>
<accession>A0A6F8ZG84</accession>
<dbReference type="KEGG" id="hfv:R50_1442"/>
<feature type="transmembrane region" description="Helical" evidence="1">
    <location>
        <begin position="127"/>
        <end position="145"/>
    </location>
</feature>
<reference evidence="2 3" key="1">
    <citation type="submission" date="2020-02" db="EMBL/GenBank/DDBJ databases">
        <authorList>
            <person name="Hogendoorn C."/>
        </authorList>
    </citation>
    <scope>NUCLEOTIDE SEQUENCE [LARGE SCALE GENOMIC DNA]</scope>
    <source>
        <strain evidence="2">R501</strain>
    </source>
</reference>
<keyword evidence="1" id="KW-0812">Transmembrane</keyword>
<dbReference type="Proteomes" id="UP000503399">
    <property type="component" value="Chromosome"/>
</dbReference>
<feature type="transmembrane region" description="Helical" evidence="1">
    <location>
        <begin position="41"/>
        <end position="61"/>
    </location>
</feature>
<name>A0A6F8ZG84_9FIRM</name>
<keyword evidence="1" id="KW-1133">Transmembrane helix</keyword>
<dbReference type="AlphaFoldDB" id="A0A6F8ZG84"/>
<evidence type="ECO:0000256" key="1">
    <source>
        <dbReference type="SAM" id="Phobius"/>
    </source>
</evidence>
<protein>
    <submittedName>
        <fullName evidence="2">Uncharacterized protein</fullName>
    </submittedName>
</protein>
<feature type="transmembrane region" description="Helical" evidence="1">
    <location>
        <begin position="96"/>
        <end position="121"/>
    </location>
</feature>
<proteinExistence type="predicted"/>
<dbReference type="EMBL" id="LR778114">
    <property type="protein sequence ID" value="CAB1128948.1"/>
    <property type="molecule type" value="Genomic_DNA"/>
</dbReference>
<keyword evidence="3" id="KW-1185">Reference proteome</keyword>
<feature type="transmembrane region" description="Helical" evidence="1">
    <location>
        <begin position="193"/>
        <end position="213"/>
    </location>
</feature>
<evidence type="ECO:0000313" key="3">
    <source>
        <dbReference type="Proteomes" id="UP000503399"/>
    </source>
</evidence>
<keyword evidence="1" id="KW-0472">Membrane</keyword>